<dbReference type="PIRSF" id="PIRSF005522">
    <property type="entry name" value="UCP005522"/>
    <property type="match status" value="1"/>
</dbReference>
<evidence type="ECO:0000259" key="1">
    <source>
        <dbReference type="Pfam" id="PF14403"/>
    </source>
</evidence>
<dbReference type="InterPro" id="IPR051680">
    <property type="entry name" value="ATP-dep_Glu-Cys_Ligase-2"/>
</dbReference>
<proteinExistence type="predicted"/>
<reference evidence="2 3" key="1">
    <citation type="submission" date="2019-03" db="EMBL/GenBank/DDBJ databases">
        <title>Whole genome sequence of a novel Rubrobacter taiwanensis strain, isolated from Yellowstone National Park.</title>
        <authorList>
            <person name="Freed S."/>
            <person name="Ramaley R.F."/>
            <person name="Kyndt J.A."/>
        </authorList>
    </citation>
    <scope>NUCLEOTIDE SEQUENCE [LARGE SCALE GENOMIC DNA]</scope>
    <source>
        <strain evidence="2 3">Yellowstone</strain>
    </source>
</reference>
<organism evidence="2 3">
    <name type="scientific">Rubrobacter taiwanensis</name>
    <dbReference type="NCBI Taxonomy" id="185139"/>
    <lineage>
        <taxon>Bacteria</taxon>
        <taxon>Bacillati</taxon>
        <taxon>Actinomycetota</taxon>
        <taxon>Rubrobacteria</taxon>
        <taxon>Rubrobacterales</taxon>
        <taxon>Rubrobacteraceae</taxon>
        <taxon>Rubrobacter</taxon>
    </lineage>
</organism>
<dbReference type="OrthoDB" id="9803842at2"/>
<evidence type="ECO:0000313" key="2">
    <source>
        <dbReference type="EMBL" id="TCJ15864.1"/>
    </source>
</evidence>
<dbReference type="PANTHER" id="PTHR34595">
    <property type="entry name" value="BLR5612 PROTEIN"/>
    <property type="match status" value="1"/>
</dbReference>
<keyword evidence="3" id="KW-1185">Reference proteome</keyword>
<dbReference type="AlphaFoldDB" id="A0A4R1BFH6"/>
<accession>A0A4R1BFH6</accession>
<dbReference type="InterPro" id="IPR016450">
    <property type="entry name" value="UCP005522"/>
</dbReference>
<evidence type="ECO:0000313" key="3">
    <source>
        <dbReference type="Proteomes" id="UP000295244"/>
    </source>
</evidence>
<dbReference type="PANTHER" id="PTHR34595:SF7">
    <property type="entry name" value="SLL1039 PROTEIN"/>
    <property type="match status" value="1"/>
</dbReference>
<protein>
    <recommendedName>
        <fullName evidence="1">Circularly permuted ATP-grasp type 2 domain-containing protein</fullName>
    </recommendedName>
</protein>
<dbReference type="Gene3D" id="3.30.1490.270">
    <property type="match status" value="1"/>
</dbReference>
<feature type="domain" description="Circularly permuted ATP-grasp type 2" evidence="1">
    <location>
        <begin position="96"/>
        <end position="463"/>
    </location>
</feature>
<sequence length="486" mass="55004">MRTASTPVTGSGHIPAARLYNSSPVRFERKLPAPNEVFDAEGSPRPPYHPVLEELERMGACGWRERAERAHELLLREQHELGIPEGDRTHPTDWVPRIVPAEDWERLERGVEQRMRAINEFLRRLEAGKEEVVPQEILESSILYDTTTPNRFGEVPVRQVAFDIVAVERNGRWEYQVIEENAKMPVGLAPMTRRRRTAAGVVFPESHSRLPVRPLDGWLERLGECLRAASRAPEPVLAVVSGGPEDQFYLDHKIYAREMDAILAETHELGFDGEGYLVHRPTGRRIDVVYERVDEDRLYAELPELIECHVEGRVHVLFAPNSEVVDDKGVYAFIPEMIRTYLGEEPILQNPKTLSLADPKDRKYVLEHFEELVIKSRGGYGGKEVMIGPEESGENIERFRRLVEADPVEFIAQEVVDFSTHVICTAEGDELLLRDSYADYRVIALAPDRDTVEVVPGSLARVASPGRRLTNISSGGKMKDTWVLAG</sequence>
<dbReference type="Gene3D" id="3.40.50.11290">
    <property type="match status" value="1"/>
</dbReference>
<name>A0A4R1BFH6_9ACTN</name>
<dbReference type="Proteomes" id="UP000295244">
    <property type="component" value="Unassembled WGS sequence"/>
</dbReference>
<comment type="caution">
    <text evidence="2">The sequence shown here is derived from an EMBL/GenBank/DDBJ whole genome shotgun (WGS) entry which is preliminary data.</text>
</comment>
<dbReference type="SUPFAM" id="SSF56059">
    <property type="entry name" value="Glutathione synthetase ATP-binding domain-like"/>
    <property type="match status" value="1"/>
</dbReference>
<dbReference type="Pfam" id="PF14403">
    <property type="entry name" value="CP_ATPgrasp_2"/>
    <property type="match status" value="1"/>
</dbReference>
<gene>
    <name evidence="2" type="ORF">E0L93_11425</name>
</gene>
<dbReference type="InterPro" id="IPR025841">
    <property type="entry name" value="CP_ATPgrasp_2"/>
</dbReference>
<dbReference type="EMBL" id="SKBU01000020">
    <property type="protein sequence ID" value="TCJ15864.1"/>
    <property type="molecule type" value="Genomic_DNA"/>
</dbReference>